<reference evidence="2" key="1">
    <citation type="submission" date="2023-10" db="EMBL/GenBank/DDBJ databases">
        <title>Genome assembly of Pristionchus species.</title>
        <authorList>
            <person name="Yoshida K."/>
            <person name="Sommer R.J."/>
        </authorList>
    </citation>
    <scope>NUCLEOTIDE SEQUENCE</scope>
    <source>
        <strain evidence="2">RS5133</strain>
    </source>
</reference>
<keyword evidence="3" id="KW-1185">Reference proteome</keyword>
<name>A0AAV5WPW0_9BILA</name>
<comment type="caution">
    <text evidence="2">The sequence shown here is derived from an EMBL/GenBank/DDBJ whole genome shotgun (WGS) entry which is preliminary data.</text>
</comment>
<evidence type="ECO:0000256" key="1">
    <source>
        <dbReference type="SAM" id="SignalP"/>
    </source>
</evidence>
<gene>
    <name evidence="2" type="ORF">PFISCL1PPCAC_24374</name>
</gene>
<proteinExistence type="predicted"/>
<organism evidence="2 3">
    <name type="scientific">Pristionchus fissidentatus</name>
    <dbReference type="NCBI Taxonomy" id="1538716"/>
    <lineage>
        <taxon>Eukaryota</taxon>
        <taxon>Metazoa</taxon>
        <taxon>Ecdysozoa</taxon>
        <taxon>Nematoda</taxon>
        <taxon>Chromadorea</taxon>
        <taxon>Rhabditida</taxon>
        <taxon>Rhabditina</taxon>
        <taxon>Diplogasteromorpha</taxon>
        <taxon>Diplogasteroidea</taxon>
        <taxon>Neodiplogasteridae</taxon>
        <taxon>Pristionchus</taxon>
    </lineage>
</organism>
<feature type="chain" id="PRO_5043484489" evidence="1">
    <location>
        <begin position="23"/>
        <end position="83"/>
    </location>
</feature>
<protein>
    <submittedName>
        <fullName evidence="2">Uncharacterized protein</fullName>
    </submittedName>
</protein>
<feature type="non-terminal residue" evidence="2">
    <location>
        <position position="83"/>
    </location>
</feature>
<accession>A0AAV5WPW0</accession>
<sequence>MASSSPIVLLLVASLLLHTITAQNYDDFSRDARAPKLIRFGRAGPKLVRFGKRSDPNLNAEEYDNILNDMYYGSADKRGGPKV</sequence>
<feature type="signal peptide" evidence="1">
    <location>
        <begin position="1"/>
        <end position="22"/>
    </location>
</feature>
<evidence type="ECO:0000313" key="2">
    <source>
        <dbReference type="EMBL" id="GMT33077.1"/>
    </source>
</evidence>
<evidence type="ECO:0000313" key="3">
    <source>
        <dbReference type="Proteomes" id="UP001432322"/>
    </source>
</evidence>
<keyword evidence="1" id="KW-0732">Signal</keyword>
<dbReference type="AlphaFoldDB" id="A0AAV5WPW0"/>
<dbReference type="EMBL" id="BTSY01000006">
    <property type="protein sequence ID" value="GMT33077.1"/>
    <property type="molecule type" value="Genomic_DNA"/>
</dbReference>
<dbReference type="Proteomes" id="UP001432322">
    <property type="component" value="Unassembled WGS sequence"/>
</dbReference>